<organism evidence="1 2">
    <name type="scientific">Melastoma candidum</name>
    <dbReference type="NCBI Taxonomy" id="119954"/>
    <lineage>
        <taxon>Eukaryota</taxon>
        <taxon>Viridiplantae</taxon>
        <taxon>Streptophyta</taxon>
        <taxon>Embryophyta</taxon>
        <taxon>Tracheophyta</taxon>
        <taxon>Spermatophyta</taxon>
        <taxon>Magnoliopsida</taxon>
        <taxon>eudicotyledons</taxon>
        <taxon>Gunneridae</taxon>
        <taxon>Pentapetalae</taxon>
        <taxon>rosids</taxon>
        <taxon>malvids</taxon>
        <taxon>Myrtales</taxon>
        <taxon>Melastomataceae</taxon>
        <taxon>Melastomatoideae</taxon>
        <taxon>Melastomateae</taxon>
        <taxon>Melastoma</taxon>
    </lineage>
</organism>
<proteinExistence type="predicted"/>
<evidence type="ECO:0000313" key="2">
    <source>
        <dbReference type="Proteomes" id="UP001057402"/>
    </source>
</evidence>
<dbReference type="Proteomes" id="UP001057402">
    <property type="component" value="Chromosome 4"/>
</dbReference>
<dbReference type="EMBL" id="CM042883">
    <property type="protein sequence ID" value="KAI4374871.1"/>
    <property type="molecule type" value="Genomic_DNA"/>
</dbReference>
<sequence>MVSSEPLVGNPNPKPGKSPIHIGGIEVEFPYQPYGTQLAFMGRVISTLDRSQREGHCHALLESPTGTGKSLSLLCSVLAWQQSYAARFGGSSGAVGSKAAPEALSDPLNYGGGFIPEVSPSGNGFSGNSVPVQETGEGGAKKKSIPKIFYSSRTHSQISQVIREYRKTAYRVPMAVLASRKHYCTNPNVQGKEKIDEECKMLLRNREAGCREFKNVNKVKAHPSLQRGGCHEAHDIEDLLKVGEVVKGCSYYAARSMADNAQLVFCPYSYILDPVIRGAMEVDIRGSIIVLDEAHNMEDIAREAGSVDIEEEILLKLRDELEELCAIDALVYQPLYEMIQDLVSWIERKKSSLEKRDFQHYISCWTGDGAVRELQEAQISKQCFPILLECVTKAIKAATDLESDEPHLSGMSVIALEGLFSSLTFFFSRNGSHISDYQLVLQRYIKKDNRHDTGYPMHSISLWCLNPAVVFQDIANLSLSVILTSGTLAPTNSFSSELGVQFGTTLEAPHVIDIQSQVWSAIISHGSENYPLNASYKTADAYAFQDAVGKSLQEIFSVVPGGALVFFPSYKLMDKLSNRWRETGQWQRLNARKTLFIEPRSGSQDDFDSVLKGYYDAIHKGKKAEITKKRRIKKPELSQSCKMESSQGLKKEGAAFLAVCRGKVSEGIDFTDDNARVVIVVGIPFPNVSDIKVGLKKKYNDTNKSSKNLLSGSDWYCLQAFRAINQAAGRCIRHVNDYGAIILLDERYHEERNRVHISKWLRKSMKQYDSLTMSLEDLKSFFCNVKRQVAHQMDGMRHMSSSRDESFSSKLSKGPTKEKTARVSKSDHTEQKERSKLEQDAAFLRLKLLQSSQNQEPLESAVLDQASNRGYIDLDCTPEKSWRSSIDLTSIADEDPDPDICIVKETPAPTALTTSGSHTPETFSKMDNSTSTVIQASMRTPDPSSPLSVCLTYRNQAHSTALCSRIFSPKSEAAANTDSLRAEIESPVNSANSCTQKRRKFVVSPPSDATEEWSTCVYRGSVRGAIRSSAADGGINWRIDFDRQSETVERSYAVAATSSSAVCSPAVQRRRLRISCSLCKTPLCPTRNQYIPGHVISVSKFHLARLLEGRRKESAGVPVIVCDVSSLNQKLLDNDFSLAQQSQWCDDGCVFQPIFCTFCAPARNCLGVRVIAADALNTQLLNKILLFMDLLEVVEIEESEETRPKTDVTSQSYSSPNAASSLAPIKSFAYTPRQEISGGWRSTKSKLRLPRKPMLSHTDD</sequence>
<gene>
    <name evidence="1" type="ORF">MLD38_012813</name>
</gene>
<keyword evidence="2" id="KW-1185">Reference proteome</keyword>
<protein>
    <submittedName>
        <fullName evidence="1">Uncharacterized protein</fullName>
    </submittedName>
</protein>
<comment type="caution">
    <text evidence="1">The sequence shown here is derived from an EMBL/GenBank/DDBJ whole genome shotgun (WGS) entry which is preliminary data.</text>
</comment>
<name>A0ACB9RAM3_9MYRT</name>
<accession>A0ACB9RAM3</accession>
<evidence type="ECO:0000313" key="1">
    <source>
        <dbReference type="EMBL" id="KAI4374871.1"/>
    </source>
</evidence>
<reference evidence="2" key="1">
    <citation type="journal article" date="2023" name="Front. Plant Sci.">
        <title>Chromosomal-level genome assembly of Melastoma candidum provides insights into trichome evolution.</title>
        <authorList>
            <person name="Zhong Y."/>
            <person name="Wu W."/>
            <person name="Sun C."/>
            <person name="Zou P."/>
            <person name="Liu Y."/>
            <person name="Dai S."/>
            <person name="Zhou R."/>
        </authorList>
    </citation>
    <scope>NUCLEOTIDE SEQUENCE [LARGE SCALE GENOMIC DNA]</scope>
</reference>